<dbReference type="Gene3D" id="3.20.20.70">
    <property type="entry name" value="Aldolase class I"/>
    <property type="match status" value="1"/>
</dbReference>
<dbReference type="InterPro" id="IPR007197">
    <property type="entry name" value="rSAM"/>
</dbReference>
<evidence type="ECO:0000256" key="6">
    <source>
        <dbReference type="ARBA" id="ARBA00023014"/>
    </source>
</evidence>
<dbReference type="NCBIfam" id="TIGR04337">
    <property type="entry name" value="AmmeMemoSam_rS"/>
    <property type="match status" value="1"/>
</dbReference>
<keyword evidence="6" id="KW-0411">Iron-sulfur</keyword>
<keyword evidence="2" id="KW-0004">4Fe-4S</keyword>
<dbReference type="InterPro" id="IPR013785">
    <property type="entry name" value="Aldolase_TIM"/>
</dbReference>
<dbReference type="InterPro" id="IPR058240">
    <property type="entry name" value="rSAM_sf"/>
</dbReference>
<evidence type="ECO:0000256" key="3">
    <source>
        <dbReference type="ARBA" id="ARBA00022691"/>
    </source>
</evidence>
<feature type="domain" description="Radical SAM core" evidence="7">
    <location>
        <begin position="75"/>
        <end position="297"/>
    </location>
</feature>
<evidence type="ECO:0000256" key="4">
    <source>
        <dbReference type="ARBA" id="ARBA00022723"/>
    </source>
</evidence>
<dbReference type="CDD" id="cd01335">
    <property type="entry name" value="Radical_SAM"/>
    <property type="match status" value="1"/>
</dbReference>
<proteinExistence type="predicted"/>
<dbReference type="SUPFAM" id="SSF102114">
    <property type="entry name" value="Radical SAM enzymes"/>
    <property type="match status" value="1"/>
</dbReference>
<name>A0A3B0ZLG0_9ZZZZ</name>
<protein>
    <submittedName>
        <fullName evidence="8">COG1180: Radical SAM, Pyruvate-formate lyase-activating enzyme like</fullName>
    </submittedName>
</protein>
<dbReference type="InterPro" id="IPR006638">
    <property type="entry name" value="Elp3/MiaA/NifB-like_rSAM"/>
</dbReference>
<dbReference type="SMART" id="SM00729">
    <property type="entry name" value="Elp3"/>
    <property type="match status" value="1"/>
</dbReference>
<dbReference type="GO" id="GO:0051539">
    <property type="term" value="F:4 iron, 4 sulfur cluster binding"/>
    <property type="evidence" value="ECO:0007669"/>
    <property type="project" value="UniProtKB-KW"/>
</dbReference>
<dbReference type="EMBL" id="UOFL01000238">
    <property type="protein sequence ID" value="VAW82184.1"/>
    <property type="molecule type" value="Genomic_DNA"/>
</dbReference>
<accession>A0A3B0ZLG0</accession>
<keyword evidence="8" id="KW-0670">Pyruvate</keyword>
<evidence type="ECO:0000256" key="2">
    <source>
        <dbReference type="ARBA" id="ARBA00022485"/>
    </source>
</evidence>
<dbReference type="GO" id="GO:0016829">
    <property type="term" value="F:lyase activity"/>
    <property type="evidence" value="ECO:0007669"/>
    <property type="project" value="UniProtKB-KW"/>
</dbReference>
<dbReference type="GO" id="GO:0046872">
    <property type="term" value="F:metal ion binding"/>
    <property type="evidence" value="ECO:0007669"/>
    <property type="project" value="UniProtKB-KW"/>
</dbReference>
<dbReference type="PROSITE" id="PS51918">
    <property type="entry name" value="RADICAL_SAM"/>
    <property type="match status" value="1"/>
</dbReference>
<comment type="cofactor">
    <cofactor evidence="1">
        <name>[4Fe-4S] cluster</name>
        <dbReference type="ChEBI" id="CHEBI:49883"/>
    </cofactor>
</comment>
<dbReference type="InterPro" id="IPR034457">
    <property type="entry name" value="Organic_radical-activating"/>
</dbReference>
<dbReference type="SFLD" id="SFLDS00029">
    <property type="entry name" value="Radical_SAM"/>
    <property type="match status" value="1"/>
</dbReference>
<dbReference type="SFLD" id="SFLDG01101">
    <property type="entry name" value="Uncharacterised_Radical_SAM_Su"/>
    <property type="match status" value="1"/>
</dbReference>
<evidence type="ECO:0000256" key="1">
    <source>
        <dbReference type="ARBA" id="ARBA00001966"/>
    </source>
</evidence>
<keyword evidence="8" id="KW-0456">Lyase</keyword>
<organism evidence="8">
    <name type="scientific">hydrothermal vent metagenome</name>
    <dbReference type="NCBI Taxonomy" id="652676"/>
    <lineage>
        <taxon>unclassified sequences</taxon>
        <taxon>metagenomes</taxon>
        <taxon>ecological metagenomes</taxon>
    </lineage>
</organism>
<evidence type="ECO:0000259" key="7">
    <source>
        <dbReference type="PROSITE" id="PS51918"/>
    </source>
</evidence>
<dbReference type="PANTHER" id="PTHR30352">
    <property type="entry name" value="PYRUVATE FORMATE-LYASE-ACTIVATING ENZYME"/>
    <property type="match status" value="1"/>
</dbReference>
<keyword evidence="5" id="KW-0408">Iron</keyword>
<evidence type="ECO:0000256" key="5">
    <source>
        <dbReference type="ARBA" id="ARBA00023004"/>
    </source>
</evidence>
<sequence length="360" mass="39910">MSSPTSYQLIPTRLQEKQANGTTRCNLCLWRCKIGHGQRGFCQAHVNRDGTLYNLSYGILSSIDIDPIESKPVKHYRPGTSVMSVGSYGCSFRCDGCHNLTISWGVEALDELAKGQSTEAWVSAESLVDSALRAGVQGIAFTYSEPAVWLEYVIDVCKLAHEAGLYTVYVSNSYITDEALELVAPHIDVLCSDIKSMRDEFYQDICKPAKVSEILHSIKKAQELGIHVETRTNIIPGKNDDVAEYHEIAQWVKENLGEDSPWHITRFFPAYKLSHLDPTPTDALYEAEAAAIKAGLKNVYVYDDKGCDCAAENSPVNFYLNASAEEINAVKKCAADCCDDDGVLLKKYETTDKISLHESE</sequence>
<dbReference type="Pfam" id="PF04055">
    <property type="entry name" value="Radical_SAM"/>
    <property type="match status" value="1"/>
</dbReference>
<dbReference type="AlphaFoldDB" id="A0A3B0ZLG0"/>
<reference evidence="8" key="1">
    <citation type="submission" date="2018-06" db="EMBL/GenBank/DDBJ databases">
        <authorList>
            <person name="Zhirakovskaya E."/>
        </authorList>
    </citation>
    <scope>NUCLEOTIDE SEQUENCE</scope>
</reference>
<dbReference type="PANTHER" id="PTHR30352:SF5">
    <property type="entry name" value="PYRUVATE FORMATE-LYASE 1-ACTIVATING ENZYME"/>
    <property type="match status" value="1"/>
</dbReference>
<keyword evidence="4" id="KW-0479">Metal-binding</keyword>
<dbReference type="InterPro" id="IPR027596">
    <property type="entry name" value="AmmeMemoSam_rS"/>
</dbReference>
<gene>
    <name evidence="8" type="ORF">MNBD_GAMMA12-1024</name>
</gene>
<keyword evidence="3" id="KW-0949">S-adenosyl-L-methionine</keyword>
<evidence type="ECO:0000313" key="8">
    <source>
        <dbReference type="EMBL" id="VAW82184.1"/>
    </source>
</evidence>